<feature type="domain" description="Integrase catalytic" evidence="1">
    <location>
        <begin position="5"/>
        <end position="159"/>
    </location>
</feature>
<dbReference type="Gene3D" id="3.30.420.10">
    <property type="entry name" value="Ribonuclease H-like superfamily/Ribonuclease H"/>
    <property type="match status" value="1"/>
</dbReference>
<name>A0A3P9JEV3_ORYLA</name>
<evidence type="ECO:0000313" key="2">
    <source>
        <dbReference type="Ensembl" id="ENSORLP00015030566.1"/>
    </source>
</evidence>
<dbReference type="FunFam" id="3.30.420.10:FF:000063">
    <property type="entry name" value="Retrovirus-related Pol polyprotein from transposon 297-like Protein"/>
    <property type="match status" value="1"/>
</dbReference>
<protein>
    <recommendedName>
        <fullName evidence="1">Integrase catalytic domain-containing protein</fullName>
    </recommendedName>
</protein>
<reference evidence="2" key="3">
    <citation type="submission" date="2025-08" db="UniProtKB">
        <authorList>
            <consortium name="Ensembl"/>
        </authorList>
    </citation>
    <scope>IDENTIFICATION</scope>
    <source>
        <strain evidence="2">HSOK</strain>
    </source>
</reference>
<dbReference type="InterPro" id="IPR001584">
    <property type="entry name" value="Integrase_cat-core"/>
</dbReference>
<reference evidence="2 3" key="2">
    <citation type="submission" date="2017-04" db="EMBL/GenBank/DDBJ databases">
        <title>CpG methylation of centromeres and impact of large insertions on vertebrate speciation.</title>
        <authorList>
            <person name="Ichikawa K."/>
            <person name="Yoshimura J."/>
            <person name="Morishita S."/>
        </authorList>
    </citation>
    <scope>NUCLEOTIDE SEQUENCE</scope>
    <source>
        <strain evidence="2 3">HSOK</strain>
    </source>
</reference>
<dbReference type="Proteomes" id="UP000265200">
    <property type="component" value="Chromosome 7"/>
</dbReference>
<dbReference type="GO" id="GO:0015074">
    <property type="term" value="P:DNA integration"/>
    <property type="evidence" value="ECO:0007669"/>
    <property type="project" value="InterPro"/>
</dbReference>
<dbReference type="InterPro" id="IPR012337">
    <property type="entry name" value="RNaseH-like_sf"/>
</dbReference>
<dbReference type="Ensembl" id="ENSORLT00015033070.1">
    <property type="protein sequence ID" value="ENSORLP00015030566.1"/>
    <property type="gene ID" value="ENSORLG00015014324.1"/>
</dbReference>
<dbReference type="SUPFAM" id="SSF53098">
    <property type="entry name" value="Ribonuclease H-like"/>
    <property type="match status" value="1"/>
</dbReference>
<accession>A0A3P9JEV3</accession>
<dbReference type="PANTHER" id="PTHR37984">
    <property type="entry name" value="PROTEIN CBG26694"/>
    <property type="match status" value="1"/>
</dbReference>
<reference key="1">
    <citation type="journal article" date="2007" name="Nature">
        <title>The medaka draft genome and insights into vertebrate genome evolution.</title>
        <authorList>
            <person name="Kasahara M."/>
            <person name="Naruse K."/>
            <person name="Sasaki S."/>
            <person name="Nakatani Y."/>
            <person name="Qu W."/>
            <person name="Ahsan B."/>
            <person name="Yamada T."/>
            <person name="Nagayasu Y."/>
            <person name="Doi K."/>
            <person name="Kasai Y."/>
            <person name="Jindo T."/>
            <person name="Kobayashi D."/>
            <person name="Shimada A."/>
            <person name="Toyoda A."/>
            <person name="Kuroki Y."/>
            <person name="Fujiyama A."/>
            <person name="Sasaki T."/>
            <person name="Shimizu A."/>
            <person name="Asakawa S."/>
            <person name="Shimizu N."/>
            <person name="Hashimoto S."/>
            <person name="Yang J."/>
            <person name="Lee Y."/>
            <person name="Matsushima K."/>
            <person name="Sugano S."/>
            <person name="Sakaizumi M."/>
            <person name="Narita T."/>
            <person name="Ohishi K."/>
            <person name="Haga S."/>
            <person name="Ohta F."/>
            <person name="Nomoto H."/>
            <person name="Nogata K."/>
            <person name="Morishita T."/>
            <person name="Endo T."/>
            <person name="Shin-I T."/>
            <person name="Takeda H."/>
            <person name="Morishita S."/>
            <person name="Kohara Y."/>
        </authorList>
    </citation>
    <scope>NUCLEOTIDE SEQUENCE [LARGE SCALE GENOMIC DNA]</scope>
    <source>
        <strain>Hd-rR</strain>
    </source>
</reference>
<proteinExistence type="predicted"/>
<dbReference type="AlphaFoldDB" id="A0A3P9JEV3"/>
<dbReference type="GO" id="GO:0003676">
    <property type="term" value="F:nucleic acid binding"/>
    <property type="evidence" value="ECO:0007669"/>
    <property type="project" value="InterPro"/>
</dbReference>
<reference evidence="2" key="4">
    <citation type="submission" date="2025-09" db="UniProtKB">
        <authorList>
            <consortium name="Ensembl"/>
        </authorList>
    </citation>
    <scope>IDENTIFICATION</scope>
    <source>
        <strain evidence="2">HSOK</strain>
    </source>
</reference>
<dbReference type="InterPro" id="IPR050951">
    <property type="entry name" value="Retrovirus_Pol_polyprotein"/>
</dbReference>
<organism evidence="2 3">
    <name type="scientific">Oryzias latipes</name>
    <name type="common">Japanese rice fish</name>
    <name type="synonym">Japanese killifish</name>
    <dbReference type="NCBI Taxonomy" id="8090"/>
    <lineage>
        <taxon>Eukaryota</taxon>
        <taxon>Metazoa</taxon>
        <taxon>Chordata</taxon>
        <taxon>Craniata</taxon>
        <taxon>Vertebrata</taxon>
        <taxon>Euteleostomi</taxon>
        <taxon>Actinopterygii</taxon>
        <taxon>Neopterygii</taxon>
        <taxon>Teleostei</taxon>
        <taxon>Neoteleostei</taxon>
        <taxon>Acanthomorphata</taxon>
        <taxon>Ovalentaria</taxon>
        <taxon>Atherinomorphae</taxon>
        <taxon>Beloniformes</taxon>
        <taxon>Adrianichthyidae</taxon>
        <taxon>Oryziinae</taxon>
        <taxon>Oryzias</taxon>
    </lineage>
</organism>
<dbReference type="PROSITE" id="PS50994">
    <property type="entry name" value="INTEGRASE"/>
    <property type="match status" value="1"/>
</dbReference>
<sequence length="250" mass="28208">MTTPLPSRPWQRVAADLFQWNRAMYLIVVDYFSRYIEVASLTTTTTLPVINKLKAIFARHGVPEILITDNGPQFSAAEFAAFATDYDFSHVTSSPHYPQSNGEADGAVRTIKALLKKGEDPHKALMAYRATPLAHGSSPAQLLMGRNIRTPLPVSKEKLQPKWPNLLLFRSKDQDQKQKQAFWFNKRHKIQTKQELRPGQQVWVKNAKCPGTVSGPANTPRSYNIDMPSGRLRRNRSQIRVIPEGSTVSE</sequence>
<evidence type="ECO:0000259" key="1">
    <source>
        <dbReference type="PROSITE" id="PS50994"/>
    </source>
</evidence>
<dbReference type="PANTHER" id="PTHR37984:SF9">
    <property type="entry name" value="INTEGRASE CATALYTIC DOMAIN-CONTAINING PROTEIN"/>
    <property type="match status" value="1"/>
</dbReference>
<dbReference type="InterPro" id="IPR036397">
    <property type="entry name" value="RNaseH_sf"/>
</dbReference>
<dbReference type="Pfam" id="PF00665">
    <property type="entry name" value="rve"/>
    <property type="match status" value="1"/>
</dbReference>
<evidence type="ECO:0000313" key="3">
    <source>
        <dbReference type="Proteomes" id="UP000265200"/>
    </source>
</evidence>